<protein>
    <submittedName>
        <fullName evidence="1">Uncharacterized protein</fullName>
    </submittedName>
</protein>
<dbReference type="AlphaFoldDB" id="A0A0B7GZU4"/>
<organism evidence="1 2">
    <name type="scientific">Treponema phagedenis</name>
    <dbReference type="NCBI Taxonomy" id="162"/>
    <lineage>
        <taxon>Bacteria</taxon>
        <taxon>Pseudomonadati</taxon>
        <taxon>Spirochaetota</taxon>
        <taxon>Spirochaetia</taxon>
        <taxon>Spirochaetales</taxon>
        <taxon>Treponemataceae</taxon>
        <taxon>Treponema</taxon>
    </lineage>
</organism>
<dbReference type="GeneID" id="71771277"/>
<keyword evidence="2" id="KW-1185">Reference proteome</keyword>
<dbReference type="RefSeq" id="WP_002696311.1">
    <property type="nucleotide sequence ID" value="NZ_CP027018.1"/>
</dbReference>
<accession>A0A0B7GZU4</accession>
<evidence type="ECO:0000313" key="2">
    <source>
        <dbReference type="Proteomes" id="UP000042527"/>
    </source>
</evidence>
<dbReference type="Proteomes" id="UP000042527">
    <property type="component" value="Unassembled WGS sequence"/>
</dbReference>
<evidence type="ECO:0000313" key="1">
    <source>
        <dbReference type="EMBL" id="CEM62201.1"/>
    </source>
</evidence>
<proteinExistence type="predicted"/>
<reference evidence="2" key="1">
    <citation type="submission" date="2015-01" db="EMBL/GenBank/DDBJ databases">
        <authorList>
            <person name="Manzoor Shahid"/>
            <person name="Zubair Saima"/>
        </authorList>
    </citation>
    <scope>NUCLEOTIDE SEQUENCE [LARGE SCALE GENOMIC DNA]</scope>
    <source>
        <strain evidence="2">V1</strain>
    </source>
</reference>
<name>A0A0B7GZU4_TREPH</name>
<gene>
    <name evidence="1" type="ORF">TPHV1_30096</name>
</gene>
<sequence length="134" mass="15753">MFLTPCECAQIMSEIENKEVSVRKVYYLLESFELLAVKIGNSCKITIQELEEYYERRDPRCAGIVRELAGNIKRQRGGGCFQRKPNHYPSIDIQEEFKCVQNPGRAGVEYQQVRFKKVYRKKRNDKQLEFCFSA</sequence>
<dbReference type="EMBL" id="CDNC01000023">
    <property type="protein sequence ID" value="CEM62201.1"/>
    <property type="molecule type" value="Genomic_DNA"/>
</dbReference>